<dbReference type="SMART" id="SM00448">
    <property type="entry name" value="REC"/>
    <property type="match status" value="1"/>
</dbReference>
<dbReference type="InterPro" id="IPR003661">
    <property type="entry name" value="HisK_dim/P_dom"/>
</dbReference>
<keyword evidence="5" id="KW-0732">Signal</keyword>
<evidence type="ECO:0000256" key="9">
    <source>
        <dbReference type="ARBA" id="ARBA00058004"/>
    </source>
</evidence>
<dbReference type="PROSITE" id="PS50109">
    <property type="entry name" value="HIS_KIN"/>
    <property type="match status" value="1"/>
</dbReference>
<comment type="catalytic activity">
    <reaction evidence="1">
        <text>ATP + protein L-histidine = ADP + protein N-phospho-L-histidine.</text>
        <dbReference type="EC" id="2.7.13.3"/>
    </reaction>
</comment>
<dbReference type="CDD" id="cd16922">
    <property type="entry name" value="HATPase_EvgS-ArcB-TorS-like"/>
    <property type="match status" value="1"/>
</dbReference>
<feature type="domain" description="Histidine kinase" evidence="13">
    <location>
        <begin position="235"/>
        <end position="454"/>
    </location>
</feature>
<evidence type="ECO:0000313" key="18">
    <source>
        <dbReference type="Proteomes" id="UP001242288"/>
    </source>
</evidence>
<keyword evidence="6" id="KW-0418">Kinase</keyword>
<organism evidence="16 18">
    <name type="scientific">Paraburkholderia madseniana</name>
    <dbReference type="NCBI Taxonomy" id="2599607"/>
    <lineage>
        <taxon>Bacteria</taxon>
        <taxon>Pseudomonadati</taxon>
        <taxon>Pseudomonadota</taxon>
        <taxon>Betaproteobacteria</taxon>
        <taxon>Burkholderiales</taxon>
        <taxon>Burkholderiaceae</taxon>
        <taxon>Paraburkholderia</taxon>
    </lineage>
</organism>
<dbReference type="PANTHER" id="PTHR43047">
    <property type="entry name" value="TWO-COMPONENT HISTIDINE PROTEIN KINASE"/>
    <property type="match status" value="1"/>
</dbReference>
<dbReference type="Pfam" id="PF02518">
    <property type="entry name" value="HATPase_c"/>
    <property type="match status" value="1"/>
</dbReference>
<dbReference type="Gene3D" id="3.30.565.10">
    <property type="entry name" value="Histidine kinase-like ATPase, C-terminal domain"/>
    <property type="match status" value="1"/>
</dbReference>
<dbReference type="InterPro" id="IPR011006">
    <property type="entry name" value="CheY-like_superfamily"/>
</dbReference>
<comment type="caution">
    <text evidence="16">The sequence shown here is derived from an EMBL/GenBank/DDBJ whole genome shotgun (WGS) entry which is preliminary data.</text>
</comment>
<accession>A0AAP5BKX9</accession>
<dbReference type="AlphaFoldDB" id="A0AAP5BKX9"/>
<dbReference type="Gene3D" id="3.40.50.2300">
    <property type="match status" value="1"/>
</dbReference>
<evidence type="ECO:0000256" key="1">
    <source>
        <dbReference type="ARBA" id="ARBA00000085"/>
    </source>
</evidence>
<evidence type="ECO:0000256" key="2">
    <source>
        <dbReference type="ARBA" id="ARBA00012438"/>
    </source>
</evidence>
<keyword evidence="7" id="KW-0902">Two-component regulatory system</keyword>
<proteinExistence type="predicted"/>
<dbReference type="CDD" id="cd00082">
    <property type="entry name" value="HisKA"/>
    <property type="match status" value="1"/>
</dbReference>
<keyword evidence="12" id="KW-0812">Transmembrane</keyword>
<evidence type="ECO:0000313" key="15">
    <source>
        <dbReference type="EMBL" id="MCX4151420.1"/>
    </source>
</evidence>
<dbReference type="EC" id="2.7.13.3" evidence="2"/>
<feature type="transmembrane region" description="Helical" evidence="12">
    <location>
        <begin position="12"/>
        <end position="32"/>
    </location>
</feature>
<keyword evidence="3 11" id="KW-0597">Phosphoprotein</keyword>
<keyword evidence="12" id="KW-1133">Transmembrane helix</keyword>
<dbReference type="CDD" id="cd17546">
    <property type="entry name" value="REC_hyHK_CKI1_RcsC-like"/>
    <property type="match status" value="1"/>
</dbReference>
<feature type="transmembrane region" description="Helical" evidence="12">
    <location>
        <begin position="182"/>
        <end position="206"/>
    </location>
</feature>
<dbReference type="EMBL" id="JAPKHW010000055">
    <property type="protein sequence ID" value="MCX4151420.1"/>
    <property type="molecule type" value="Genomic_DNA"/>
</dbReference>
<dbReference type="SMART" id="SM00388">
    <property type="entry name" value="HisKA"/>
    <property type="match status" value="1"/>
</dbReference>
<dbReference type="FunFam" id="3.30.565.10:FF:000010">
    <property type="entry name" value="Sensor histidine kinase RcsC"/>
    <property type="match status" value="1"/>
</dbReference>
<dbReference type="PRINTS" id="PR00344">
    <property type="entry name" value="BCTRLSENSOR"/>
</dbReference>
<dbReference type="Pfam" id="PF00072">
    <property type="entry name" value="Response_reg"/>
    <property type="match status" value="1"/>
</dbReference>
<evidence type="ECO:0000259" key="14">
    <source>
        <dbReference type="PROSITE" id="PS50110"/>
    </source>
</evidence>
<dbReference type="InterPro" id="IPR036890">
    <property type="entry name" value="HATPase_C_sf"/>
</dbReference>
<dbReference type="GO" id="GO:0005886">
    <property type="term" value="C:plasma membrane"/>
    <property type="evidence" value="ECO:0007669"/>
    <property type="project" value="TreeGrafter"/>
</dbReference>
<dbReference type="SUPFAM" id="SSF52172">
    <property type="entry name" value="CheY-like"/>
    <property type="match status" value="1"/>
</dbReference>
<sequence>MTFLRAIGVKRVLGVAIALLLCVSGVWVYFAYSLLLSPASLKALAGPQENYYWPVAQLEIAANKAKNAILLYGAGRSDFRSVQLRFDVLQSKYAVLATPSDATQIFNGNASFRDAIAQIGAVIERVRPAVEQLPQDPGRAVDLSLRLGQIDEPLAVITDHVSEAEIGRRDTVYEDLIGKRHLFFLSSLLLLILLAGTAVLALMLGIDRKRLTRQQSAAIKAEQDAVRAKNAFLGMIGHELRTPLQSIVSVADTLLDRRFAERDATLIKRLAVAASRLETQMKDLTDFARLDAGGLTLREREFQPADVIGSMIDDVTTSARSKGLEVVALVNNGDGWYLSDPDRIRQIVGNLLSNAVRYTDAGRILVRLDVTPSRDGAVLDITVEDTGPGIPAASVSQLFQPFTQLDQSNTRKHDGAGIGLAIVKGLVDLLGGSINIDTEPGRGTKVSVSLPVKAAAAATEADGTELQVTAIIERKRVLIVDDQESARESFADVLSSFGAYVDVAADAGEALAALSEATYDAVLLDVQMPGEDGIAVARKVRATPGPNRDVPIIGISAFSRELLKDSGAELFTQHLHKPVRNSVLKQALLDALAANKRH</sequence>
<evidence type="ECO:0000256" key="3">
    <source>
        <dbReference type="ARBA" id="ARBA00022553"/>
    </source>
</evidence>
<evidence type="ECO:0000256" key="5">
    <source>
        <dbReference type="ARBA" id="ARBA00022729"/>
    </source>
</evidence>
<feature type="domain" description="Response regulatory" evidence="14">
    <location>
        <begin position="476"/>
        <end position="592"/>
    </location>
</feature>
<evidence type="ECO:0000313" key="17">
    <source>
        <dbReference type="Proteomes" id="UP001209412"/>
    </source>
</evidence>
<dbReference type="InterPro" id="IPR001789">
    <property type="entry name" value="Sig_transdc_resp-reg_receiver"/>
</dbReference>
<evidence type="ECO:0000256" key="10">
    <source>
        <dbReference type="ARBA" id="ARBA00070152"/>
    </source>
</evidence>
<evidence type="ECO:0000256" key="8">
    <source>
        <dbReference type="ARBA" id="ARBA00023026"/>
    </source>
</evidence>
<keyword evidence="16" id="KW-0547">Nucleotide-binding</keyword>
<evidence type="ECO:0000256" key="11">
    <source>
        <dbReference type="PROSITE-ProRule" id="PRU00169"/>
    </source>
</evidence>
<dbReference type="InterPro" id="IPR005467">
    <property type="entry name" value="His_kinase_dom"/>
</dbReference>
<keyword evidence="4" id="KW-0808">Transferase</keyword>
<dbReference type="SMART" id="SM00387">
    <property type="entry name" value="HATPase_c"/>
    <property type="match status" value="1"/>
</dbReference>
<dbReference type="InterPro" id="IPR003594">
    <property type="entry name" value="HATPase_dom"/>
</dbReference>
<evidence type="ECO:0000313" key="16">
    <source>
        <dbReference type="EMBL" id="MDQ6413233.1"/>
    </source>
</evidence>
<dbReference type="GO" id="GO:0009927">
    <property type="term" value="F:histidine phosphotransfer kinase activity"/>
    <property type="evidence" value="ECO:0007669"/>
    <property type="project" value="TreeGrafter"/>
</dbReference>
<evidence type="ECO:0000256" key="7">
    <source>
        <dbReference type="ARBA" id="ARBA00023012"/>
    </source>
</evidence>
<comment type="function">
    <text evidence="9">Member of the two-component regulatory system BvgS/BvgA. Phosphorylates BvgA via a four-step phosphorelay in response to environmental signals.</text>
</comment>
<dbReference type="RefSeq" id="WP_266261666.1">
    <property type="nucleotide sequence ID" value="NZ_JAMXWF010000055.1"/>
</dbReference>
<dbReference type="Proteomes" id="UP001209412">
    <property type="component" value="Unassembled WGS sequence"/>
</dbReference>
<dbReference type="InterPro" id="IPR036097">
    <property type="entry name" value="HisK_dim/P_sf"/>
</dbReference>
<keyword evidence="8" id="KW-0843">Virulence</keyword>
<evidence type="ECO:0000256" key="4">
    <source>
        <dbReference type="ARBA" id="ARBA00022679"/>
    </source>
</evidence>
<dbReference type="PROSITE" id="PS50110">
    <property type="entry name" value="RESPONSE_REGULATORY"/>
    <property type="match status" value="1"/>
</dbReference>
<evidence type="ECO:0000259" key="13">
    <source>
        <dbReference type="PROSITE" id="PS50109"/>
    </source>
</evidence>
<protein>
    <recommendedName>
        <fullName evidence="10">Virulence sensor protein BvgS</fullName>
        <ecNumber evidence="2">2.7.13.3</ecNumber>
    </recommendedName>
</protein>
<keyword evidence="16" id="KW-0067">ATP-binding</keyword>
<evidence type="ECO:0000256" key="6">
    <source>
        <dbReference type="ARBA" id="ARBA00022777"/>
    </source>
</evidence>
<dbReference type="GO" id="GO:0000155">
    <property type="term" value="F:phosphorelay sensor kinase activity"/>
    <property type="evidence" value="ECO:0007669"/>
    <property type="project" value="InterPro"/>
</dbReference>
<gene>
    <name evidence="16" type="ORF">NIE36_39605</name>
    <name evidence="15" type="ORF">OSB80_39700</name>
</gene>
<reference evidence="16" key="1">
    <citation type="submission" date="2022-06" db="EMBL/GenBank/DDBJ databases">
        <title>PHB producers.</title>
        <authorList>
            <person name="Besaury L."/>
        </authorList>
    </citation>
    <scope>NUCLEOTIDE SEQUENCE</scope>
    <source>
        <strain evidence="16 17">SEWS6</strain>
    </source>
</reference>
<dbReference type="InterPro" id="IPR004358">
    <property type="entry name" value="Sig_transdc_His_kin-like_C"/>
</dbReference>
<dbReference type="GO" id="GO:0005524">
    <property type="term" value="F:ATP binding"/>
    <property type="evidence" value="ECO:0007669"/>
    <property type="project" value="UniProtKB-KW"/>
</dbReference>
<keyword evidence="17" id="KW-1185">Reference proteome</keyword>
<dbReference type="EMBL" id="JAMXWF010000055">
    <property type="protein sequence ID" value="MDQ6413233.1"/>
    <property type="molecule type" value="Genomic_DNA"/>
</dbReference>
<dbReference type="SUPFAM" id="SSF55874">
    <property type="entry name" value="ATPase domain of HSP90 chaperone/DNA topoisomerase II/histidine kinase"/>
    <property type="match status" value="1"/>
</dbReference>
<name>A0AAP5BKX9_9BURK</name>
<feature type="modified residue" description="4-aspartylphosphate" evidence="11">
    <location>
        <position position="525"/>
    </location>
</feature>
<dbReference type="Proteomes" id="UP001242288">
    <property type="component" value="Unassembled WGS sequence"/>
</dbReference>
<keyword evidence="12" id="KW-0472">Membrane</keyword>
<dbReference type="Pfam" id="PF00512">
    <property type="entry name" value="HisKA"/>
    <property type="match status" value="1"/>
</dbReference>
<dbReference type="Gene3D" id="1.10.287.130">
    <property type="match status" value="1"/>
</dbReference>
<evidence type="ECO:0000256" key="12">
    <source>
        <dbReference type="SAM" id="Phobius"/>
    </source>
</evidence>
<dbReference type="SUPFAM" id="SSF47384">
    <property type="entry name" value="Homodimeric domain of signal transducing histidine kinase"/>
    <property type="match status" value="1"/>
</dbReference>
<dbReference type="PANTHER" id="PTHR43047:SF72">
    <property type="entry name" value="OSMOSENSING HISTIDINE PROTEIN KINASE SLN1"/>
    <property type="match status" value="1"/>
</dbReference>